<feature type="compositionally biased region" description="Low complexity" evidence="2">
    <location>
        <begin position="593"/>
        <end position="604"/>
    </location>
</feature>
<dbReference type="GO" id="GO:0005886">
    <property type="term" value="C:plasma membrane"/>
    <property type="evidence" value="ECO:0007669"/>
    <property type="project" value="TreeGrafter"/>
</dbReference>
<evidence type="ECO:0000259" key="4">
    <source>
        <dbReference type="PROSITE" id="PS50222"/>
    </source>
</evidence>
<keyword evidence="1" id="KW-0175">Coiled coil</keyword>
<feature type="region of interest" description="Disordered" evidence="2">
    <location>
        <begin position="516"/>
        <end position="543"/>
    </location>
</feature>
<gene>
    <name evidence="5" type="ORF">H257_10388</name>
</gene>
<feature type="compositionally biased region" description="Gly residues" evidence="2">
    <location>
        <begin position="434"/>
        <end position="446"/>
    </location>
</feature>
<name>W4G7B6_APHAT</name>
<dbReference type="VEuPathDB" id="FungiDB:H257_10388"/>
<dbReference type="AlphaFoldDB" id="W4G7B6"/>
<dbReference type="PROSITE" id="PS50222">
    <property type="entry name" value="EF_HAND_2"/>
    <property type="match status" value="1"/>
</dbReference>
<organism evidence="5">
    <name type="scientific">Aphanomyces astaci</name>
    <name type="common">Crayfish plague agent</name>
    <dbReference type="NCBI Taxonomy" id="112090"/>
    <lineage>
        <taxon>Eukaryota</taxon>
        <taxon>Sar</taxon>
        <taxon>Stramenopiles</taxon>
        <taxon>Oomycota</taxon>
        <taxon>Saprolegniomycetes</taxon>
        <taxon>Saprolegniales</taxon>
        <taxon>Verrucalvaceae</taxon>
        <taxon>Aphanomyces</taxon>
    </lineage>
</organism>
<feature type="compositionally biased region" description="Low complexity" evidence="2">
    <location>
        <begin position="376"/>
        <end position="389"/>
    </location>
</feature>
<dbReference type="SUPFAM" id="SSF47473">
    <property type="entry name" value="EF-hand"/>
    <property type="match status" value="2"/>
</dbReference>
<feature type="compositionally biased region" description="Polar residues" evidence="2">
    <location>
        <begin position="765"/>
        <end position="774"/>
    </location>
</feature>
<dbReference type="InterPro" id="IPR000261">
    <property type="entry name" value="EH_dom"/>
</dbReference>
<protein>
    <recommendedName>
        <fullName evidence="6">EH domain-containing protein</fullName>
    </recommendedName>
</protein>
<feature type="region of interest" description="Disordered" evidence="2">
    <location>
        <begin position="593"/>
        <end position="622"/>
    </location>
</feature>
<evidence type="ECO:0000256" key="1">
    <source>
        <dbReference type="SAM" id="Coils"/>
    </source>
</evidence>
<dbReference type="GeneID" id="20812384"/>
<feature type="compositionally biased region" description="Polar residues" evidence="2">
    <location>
        <begin position="822"/>
        <end position="838"/>
    </location>
</feature>
<dbReference type="CDD" id="cd00052">
    <property type="entry name" value="EH"/>
    <property type="match status" value="1"/>
</dbReference>
<dbReference type="PANTHER" id="PTHR11216">
    <property type="entry name" value="EH DOMAIN"/>
    <property type="match status" value="1"/>
</dbReference>
<dbReference type="GO" id="GO:0005509">
    <property type="term" value="F:calcium ion binding"/>
    <property type="evidence" value="ECO:0007669"/>
    <property type="project" value="InterPro"/>
</dbReference>
<feature type="region of interest" description="Disordered" evidence="2">
    <location>
        <begin position="653"/>
        <end position="690"/>
    </location>
</feature>
<feature type="region of interest" description="Disordered" evidence="2">
    <location>
        <begin position="822"/>
        <end position="871"/>
    </location>
</feature>
<reference evidence="5" key="1">
    <citation type="submission" date="2013-12" db="EMBL/GenBank/DDBJ databases">
        <title>The Genome Sequence of Aphanomyces astaci APO3.</title>
        <authorList>
            <consortium name="The Broad Institute Genomics Platform"/>
            <person name="Russ C."/>
            <person name="Tyler B."/>
            <person name="van West P."/>
            <person name="Dieguez-Uribeondo J."/>
            <person name="Young S.K."/>
            <person name="Zeng Q."/>
            <person name="Gargeya S."/>
            <person name="Fitzgerald M."/>
            <person name="Abouelleil A."/>
            <person name="Alvarado L."/>
            <person name="Chapman S.B."/>
            <person name="Gainer-Dewar J."/>
            <person name="Goldberg J."/>
            <person name="Griggs A."/>
            <person name="Gujja S."/>
            <person name="Hansen M."/>
            <person name="Howarth C."/>
            <person name="Imamovic A."/>
            <person name="Ireland A."/>
            <person name="Larimer J."/>
            <person name="McCowan C."/>
            <person name="Murphy C."/>
            <person name="Pearson M."/>
            <person name="Poon T.W."/>
            <person name="Priest M."/>
            <person name="Roberts A."/>
            <person name="Saif S."/>
            <person name="Shea T."/>
            <person name="Sykes S."/>
            <person name="Wortman J."/>
            <person name="Nusbaum C."/>
            <person name="Birren B."/>
        </authorList>
    </citation>
    <scope>NUCLEOTIDE SEQUENCE [LARGE SCALE GENOMIC DNA]</scope>
    <source>
        <strain evidence="5">APO3</strain>
    </source>
</reference>
<dbReference type="SMART" id="SM00027">
    <property type="entry name" value="EH"/>
    <property type="match status" value="2"/>
</dbReference>
<dbReference type="InterPro" id="IPR002048">
    <property type="entry name" value="EF_hand_dom"/>
</dbReference>
<sequence>MWEKSKDEEAFYARMFQLADVDKTGKVEGKRAVEFFTKSGLPATILKQVWSLASTNMQPYLNQDEFNVALGLIALAQRGDPLELARLDALGKSHLLPLPVLHTISGVAMSKDFVMAASDEAKYKTLFRDAVGGDITISVAAAMDLFQKSGLPLPELHDIYRLVDHGRSTSTPLPVTSFTIAMHLIVCKTRRGMSALPTSIPMELFPTLELPPIALDHVSSGQSPAAMLELQLGAQKKLVEALARVPIPSSSPQSTLDIHLDAVEALGYVLPSRHTTAIADGAALSELESVLLRYIAQVTQELLELQNSKPTSAVVPVQTLLQTLANLKQQSTRLVEQKEAALRRLHPPTLHIDTNQDGVGRPSCFDSTFDHDAAPTTSSTTFQTTTTTSTPQVDFFASKPVMAGAAAPTFVVPMDGAGLFSPSLDNHSFAFDGSSGGGASAAGTGGSTSNTQPPNHPSFFGPPTTQTSVAVLDAFASATTTNTISFDALDAMNDMDLSVGDKYYMVGLSEGGLDDDKAAAASSSSSFPPTTTPARSTSDLKQSVVDTSRPISRKASIAAAAVPPPPLVAPPTNSSPGFATEFATEFAAAFPATSTTTTPPSFATLFDDQQQPTSGAPFDPPPASSSFFAAFGDFVDTTSSSFEAAFDTPTTTIATTPGFGGDSLSGAAAASSGDQPPPRPPSSSPSCSALVGKDTTISSDDTFGQFEASFEAFGINNADATASWNTAVADSDGFSSWFPSDSTTTTSSSSRAPPTDDAFDPSFGHFTTSATSCDDSVADRSKTSNDDPIGGGIGGGGFENDVTGFAANVTEIVAVVQDTNDPQADCSSWTTGTASHTSQPHKDDHISATTRRISDQGSSSQGGEAGDTATAFQSDQGDADFAALDWSFQAAALPSPVPDDGTNHHMSNSPIGQAQGGHFPIDQDTALNGAAVTSFHDEAVKTEPTVSQIASPPPLPSHQDADSVAVDGCGCLFGLPHDDPTDDDKMSHPSASPSNDVSTPSDEMPRPDRADAEDSVAFPADMSTPSSPPATETTPSDLVSETSFNPLLPPQSAAASATTSAIDDIFGDFTFSPAALGDRRVASDPFLTTFASNAAAFPTSYATEPADASSDNMFADFADFQSSVGTSTWDFPATTFPPSTATPPDDFTF</sequence>
<dbReference type="RefSeq" id="XP_009835219.1">
    <property type="nucleotide sequence ID" value="XM_009836917.1"/>
</dbReference>
<feature type="region of interest" description="Disordered" evidence="2">
    <location>
        <begin position="892"/>
        <end position="916"/>
    </location>
</feature>
<feature type="domain" description="EH" evidence="3">
    <location>
        <begin position="119"/>
        <end position="211"/>
    </location>
</feature>
<feature type="domain" description="EH" evidence="3">
    <location>
        <begin position="8"/>
        <end position="102"/>
    </location>
</feature>
<feature type="region of interest" description="Disordered" evidence="2">
    <location>
        <begin position="975"/>
        <end position="1052"/>
    </location>
</feature>
<feature type="compositionally biased region" description="Polar residues" evidence="2">
    <location>
        <begin position="847"/>
        <end position="862"/>
    </location>
</feature>
<feature type="compositionally biased region" description="Low complexity" evidence="2">
    <location>
        <begin position="736"/>
        <end position="756"/>
    </location>
</feature>
<dbReference type="GO" id="GO:0005737">
    <property type="term" value="C:cytoplasm"/>
    <property type="evidence" value="ECO:0007669"/>
    <property type="project" value="TreeGrafter"/>
</dbReference>
<dbReference type="STRING" id="112090.W4G7B6"/>
<dbReference type="Gene3D" id="1.10.238.10">
    <property type="entry name" value="EF-hand"/>
    <property type="match status" value="2"/>
</dbReference>
<dbReference type="OrthoDB" id="524326at2759"/>
<dbReference type="GO" id="GO:0006897">
    <property type="term" value="P:endocytosis"/>
    <property type="evidence" value="ECO:0007669"/>
    <property type="project" value="TreeGrafter"/>
</dbReference>
<feature type="region of interest" description="Disordered" evidence="2">
    <location>
        <begin position="736"/>
        <end position="795"/>
    </location>
</feature>
<feature type="compositionally biased region" description="Low complexity" evidence="2">
    <location>
        <begin position="1023"/>
        <end position="1036"/>
    </location>
</feature>
<proteinExistence type="predicted"/>
<feature type="domain" description="EF-hand" evidence="4">
    <location>
        <begin position="7"/>
        <end position="42"/>
    </location>
</feature>
<feature type="compositionally biased region" description="Polar residues" evidence="2">
    <location>
        <begin position="989"/>
        <end position="1001"/>
    </location>
</feature>
<evidence type="ECO:0000259" key="3">
    <source>
        <dbReference type="PROSITE" id="PS50031"/>
    </source>
</evidence>
<dbReference type="EMBL" id="KI913141">
    <property type="protein sequence ID" value="ETV75171.1"/>
    <property type="molecule type" value="Genomic_DNA"/>
</dbReference>
<feature type="compositionally biased region" description="Low complexity" evidence="2">
    <location>
        <begin position="519"/>
        <end position="537"/>
    </location>
</feature>
<evidence type="ECO:0000256" key="2">
    <source>
        <dbReference type="SAM" id="MobiDB-lite"/>
    </source>
</evidence>
<feature type="region of interest" description="Disordered" evidence="2">
    <location>
        <begin position="434"/>
        <end position="464"/>
    </location>
</feature>
<dbReference type="PROSITE" id="PS50031">
    <property type="entry name" value="EH"/>
    <property type="match status" value="2"/>
</dbReference>
<evidence type="ECO:0000313" key="5">
    <source>
        <dbReference type="EMBL" id="ETV75171.1"/>
    </source>
</evidence>
<feature type="compositionally biased region" description="Basic and acidic residues" evidence="2">
    <location>
        <begin position="976"/>
        <end position="987"/>
    </location>
</feature>
<feature type="coiled-coil region" evidence="1">
    <location>
        <begin position="317"/>
        <end position="344"/>
    </location>
</feature>
<feature type="compositionally biased region" description="Low complexity" evidence="2">
    <location>
        <begin position="664"/>
        <end position="674"/>
    </location>
</feature>
<dbReference type="Pfam" id="PF12763">
    <property type="entry name" value="EH"/>
    <property type="match status" value="2"/>
</dbReference>
<feature type="compositionally biased region" description="Basic and acidic residues" evidence="2">
    <location>
        <begin position="1003"/>
        <end position="1012"/>
    </location>
</feature>
<dbReference type="InterPro" id="IPR011992">
    <property type="entry name" value="EF-hand-dom_pair"/>
</dbReference>
<evidence type="ECO:0008006" key="6">
    <source>
        <dbReference type="Google" id="ProtNLM"/>
    </source>
</evidence>
<feature type="region of interest" description="Disordered" evidence="2">
    <location>
        <begin position="942"/>
        <end position="963"/>
    </location>
</feature>
<accession>W4G7B6</accession>
<dbReference type="GO" id="GO:0016197">
    <property type="term" value="P:endosomal transport"/>
    <property type="evidence" value="ECO:0007669"/>
    <property type="project" value="TreeGrafter"/>
</dbReference>
<feature type="region of interest" description="Disordered" evidence="2">
    <location>
        <begin position="363"/>
        <end position="389"/>
    </location>
</feature>